<organism evidence="1 2">
    <name type="scientific">Dreissena polymorpha</name>
    <name type="common">Zebra mussel</name>
    <name type="synonym">Mytilus polymorpha</name>
    <dbReference type="NCBI Taxonomy" id="45954"/>
    <lineage>
        <taxon>Eukaryota</taxon>
        <taxon>Metazoa</taxon>
        <taxon>Spiralia</taxon>
        <taxon>Lophotrochozoa</taxon>
        <taxon>Mollusca</taxon>
        <taxon>Bivalvia</taxon>
        <taxon>Autobranchia</taxon>
        <taxon>Heteroconchia</taxon>
        <taxon>Euheterodonta</taxon>
        <taxon>Imparidentia</taxon>
        <taxon>Neoheterodontei</taxon>
        <taxon>Myida</taxon>
        <taxon>Dreissenoidea</taxon>
        <taxon>Dreissenidae</taxon>
        <taxon>Dreissena</taxon>
    </lineage>
</organism>
<proteinExistence type="predicted"/>
<accession>A0A9D3YEV9</accession>
<gene>
    <name evidence="1" type="ORF">DPMN_084614</name>
</gene>
<dbReference type="AlphaFoldDB" id="A0A9D3YEV9"/>
<evidence type="ECO:0000313" key="1">
    <source>
        <dbReference type="EMBL" id="KAH3697127.1"/>
    </source>
</evidence>
<comment type="caution">
    <text evidence="1">The sequence shown here is derived from an EMBL/GenBank/DDBJ whole genome shotgun (WGS) entry which is preliminary data.</text>
</comment>
<sequence>MHLDTNGQVLPEVCDTFINLQLPKTALPPQQTLSTKQHHLELNREDIETNNCIKIVTSSVNKQIAPPLAIVTNVLTKFHEHWTKNVLIEKNAPLLMAIWLSNYDF</sequence>
<reference evidence="1" key="1">
    <citation type="journal article" date="2019" name="bioRxiv">
        <title>The Genome of the Zebra Mussel, Dreissena polymorpha: A Resource for Invasive Species Research.</title>
        <authorList>
            <person name="McCartney M.A."/>
            <person name="Auch B."/>
            <person name="Kono T."/>
            <person name="Mallez S."/>
            <person name="Zhang Y."/>
            <person name="Obille A."/>
            <person name="Becker A."/>
            <person name="Abrahante J.E."/>
            <person name="Garbe J."/>
            <person name="Badalamenti J.P."/>
            <person name="Herman A."/>
            <person name="Mangelson H."/>
            <person name="Liachko I."/>
            <person name="Sullivan S."/>
            <person name="Sone E.D."/>
            <person name="Koren S."/>
            <person name="Silverstein K.A.T."/>
            <person name="Beckman K.B."/>
            <person name="Gohl D.M."/>
        </authorList>
    </citation>
    <scope>NUCLEOTIDE SEQUENCE</scope>
    <source>
        <strain evidence="1">Duluth1</strain>
        <tissue evidence="1">Whole animal</tissue>
    </source>
</reference>
<dbReference type="EMBL" id="JAIWYP010000016">
    <property type="protein sequence ID" value="KAH3697127.1"/>
    <property type="molecule type" value="Genomic_DNA"/>
</dbReference>
<protein>
    <submittedName>
        <fullName evidence="1">Uncharacterized protein</fullName>
    </submittedName>
</protein>
<evidence type="ECO:0000313" key="2">
    <source>
        <dbReference type="Proteomes" id="UP000828390"/>
    </source>
</evidence>
<name>A0A9D3YEV9_DREPO</name>
<dbReference type="Proteomes" id="UP000828390">
    <property type="component" value="Unassembled WGS sequence"/>
</dbReference>
<keyword evidence="2" id="KW-1185">Reference proteome</keyword>
<reference evidence="1" key="2">
    <citation type="submission" date="2020-11" db="EMBL/GenBank/DDBJ databases">
        <authorList>
            <person name="McCartney M.A."/>
            <person name="Auch B."/>
            <person name="Kono T."/>
            <person name="Mallez S."/>
            <person name="Becker A."/>
            <person name="Gohl D.M."/>
            <person name="Silverstein K.A.T."/>
            <person name="Koren S."/>
            <person name="Bechman K.B."/>
            <person name="Herman A."/>
            <person name="Abrahante J.E."/>
            <person name="Garbe J."/>
        </authorList>
    </citation>
    <scope>NUCLEOTIDE SEQUENCE</scope>
    <source>
        <strain evidence="1">Duluth1</strain>
        <tissue evidence="1">Whole animal</tissue>
    </source>
</reference>